<feature type="domain" description="BING4 C-terminal" evidence="5">
    <location>
        <begin position="71"/>
        <end position="138"/>
    </location>
</feature>
<comment type="caution">
    <text evidence="6">The sequence shown here is derived from an EMBL/GenBank/DDBJ whole genome shotgun (WGS) entry which is preliminary data.</text>
</comment>
<dbReference type="GO" id="GO:0030686">
    <property type="term" value="C:90S preribosome"/>
    <property type="evidence" value="ECO:0007669"/>
    <property type="project" value="TreeGrafter"/>
</dbReference>
<dbReference type="EMBL" id="LGRX02034729">
    <property type="protein sequence ID" value="KAK3237013.1"/>
    <property type="molecule type" value="Genomic_DNA"/>
</dbReference>
<dbReference type="GO" id="GO:0000462">
    <property type="term" value="P:maturation of SSU-rRNA from tricistronic rRNA transcript (SSU-rRNA, 5.8S rRNA, LSU-rRNA)"/>
    <property type="evidence" value="ECO:0007669"/>
    <property type="project" value="TreeGrafter"/>
</dbReference>
<proteinExistence type="predicted"/>
<dbReference type="SMART" id="SM01033">
    <property type="entry name" value="BING4CT"/>
    <property type="match status" value="1"/>
</dbReference>
<accession>A0AAE0BI32</accession>
<evidence type="ECO:0000256" key="4">
    <source>
        <dbReference type="ARBA" id="ARBA00023242"/>
    </source>
</evidence>
<dbReference type="InterPro" id="IPR012952">
    <property type="entry name" value="BING4_C_dom"/>
</dbReference>
<evidence type="ECO:0000313" key="6">
    <source>
        <dbReference type="EMBL" id="KAK3237013.1"/>
    </source>
</evidence>
<dbReference type="Pfam" id="PF08149">
    <property type="entry name" value="BING4CT"/>
    <property type="match status" value="1"/>
</dbReference>
<keyword evidence="7" id="KW-1185">Reference proteome</keyword>
<protein>
    <recommendedName>
        <fullName evidence="5">BING4 C-terminal domain-containing protein</fullName>
    </recommendedName>
</protein>
<evidence type="ECO:0000256" key="2">
    <source>
        <dbReference type="ARBA" id="ARBA00022574"/>
    </source>
</evidence>
<keyword evidence="3" id="KW-0677">Repeat</keyword>
<keyword evidence="4" id="KW-0539">Nucleus</keyword>
<dbReference type="GO" id="GO:0032040">
    <property type="term" value="C:small-subunit processome"/>
    <property type="evidence" value="ECO:0007669"/>
    <property type="project" value="TreeGrafter"/>
</dbReference>
<reference evidence="6 7" key="1">
    <citation type="journal article" date="2015" name="Genome Biol. Evol.">
        <title>Comparative Genomics of a Bacterivorous Green Alga Reveals Evolutionary Causalities and Consequences of Phago-Mixotrophic Mode of Nutrition.</title>
        <authorList>
            <person name="Burns J.A."/>
            <person name="Paasch A."/>
            <person name="Narechania A."/>
            <person name="Kim E."/>
        </authorList>
    </citation>
    <scope>NUCLEOTIDE SEQUENCE [LARGE SCALE GENOMIC DNA]</scope>
    <source>
        <strain evidence="6 7">PLY_AMNH</strain>
    </source>
</reference>
<evidence type="ECO:0000313" key="7">
    <source>
        <dbReference type="Proteomes" id="UP001190700"/>
    </source>
</evidence>
<sequence>MRRTGYAPWAMRRTGYALGKGVDFSGAQQPGSCRGVRIAKGPSSQAHFMALVIPDTIGRPGEDDALTLLSRLLHGAGAKRQVGEGLVQGVTSLIIPGAGEPNFDSFVANPYMTVKQRREQEVHQLLDKLNPSMIQLDPDNVGHVRVCTRALPHPSQGEQVNLRFRSDCEAARRTQHGGM</sequence>
<evidence type="ECO:0000259" key="5">
    <source>
        <dbReference type="SMART" id="SM01033"/>
    </source>
</evidence>
<dbReference type="AlphaFoldDB" id="A0AAE0BI32"/>
<dbReference type="PANTHER" id="PTHR14085">
    <property type="entry name" value="WD-REPEAT PROTEIN BING4"/>
    <property type="match status" value="1"/>
</dbReference>
<comment type="subcellular location">
    <subcellularLocation>
        <location evidence="1">Nucleus</location>
        <location evidence="1">Nucleolus</location>
    </subcellularLocation>
</comment>
<name>A0AAE0BI32_9CHLO</name>
<dbReference type="Proteomes" id="UP001190700">
    <property type="component" value="Unassembled WGS sequence"/>
</dbReference>
<organism evidence="6 7">
    <name type="scientific">Cymbomonas tetramitiformis</name>
    <dbReference type="NCBI Taxonomy" id="36881"/>
    <lineage>
        <taxon>Eukaryota</taxon>
        <taxon>Viridiplantae</taxon>
        <taxon>Chlorophyta</taxon>
        <taxon>Pyramimonadophyceae</taxon>
        <taxon>Pyramimonadales</taxon>
        <taxon>Pyramimonadaceae</taxon>
        <taxon>Cymbomonas</taxon>
    </lineage>
</organism>
<gene>
    <name evidence="6" type="ORF">CYMTET_52884</name>
</gene>
<evidence type="ECO:0000256" key="1">
    <source>
        <dbReference type="ARBA" id="ARBA00004604"/>
    </source>
</evidence>
<evidence type="ECO:0000256" key="3">
    <source>
        <dbReference type="ARBA" id="ARBA00022737"/>
    </source>
</evidence>
<dbReference type="PANTHER" id="PTHR14085:SF3">
    <property type="entry name" value="WD REPEAT-CONTAINING PROTEIN 46"/>
    <property type="match status" value="1"/>
</dbReference>
<dbReference type="InterPro" id="IPR040315">
    <property type="entry name" value="WDR46/Utp7"/>
</dbReference>
<keyword evidence="2" id="KW-0853">WD repeat</keyword>